<dbReference type="Proteomes" id="UP000199572">
    <property type="component" value="Unassembled WGS sequence"/>
</dbReference>
<dbReference type="InterPro" id="IPR016518">
    <property type="entry name" value="Alpha-L-fucosidase"/>
</dbReference>
<dbReference type="InterPro" id="IPR008928">
    <property type="entry name" value="6-hairpin_glycosidase_sf"/>
</dbReference>
<feature type="domain" description="Glycosyl hydrolase family 95 catalytic" evidence="4">
    <location>
        <begin position="306"/>
        <end position="710"/>
    </location>
</feature>
<dbReference type="InterPro" id="IPR012341">
    <property type="entry name" value="6hp_glycosidase-like_sf"/>
</dbReference>
<proteinExistence type="predicted"/>
<feature type="domain" description="Alpha fucosidase A-like C-terminal" evidence="3">
    <location>
        <begin position="712"/>
        <end position="804"/>
    </location>
</feature>
<dbReference type="PANTHER" id="PTHR31084:SF0">
    <property type="entry name" value="ALPHA-L-FUCOSIDASE 2"/>
    <property type="match status" value="1"/>
</dbReference>
<dbReference type="Pfam" id="PF21307">
    <property type="entry name" value="Glyco_hydro_95_C"/>
    <property type="match status" value="1"/>
</dbReference>
<keyword evidence="6" id="KW-1185">Reference proteome</keyword>
<keyword evidence="1" id="KW-0732">Signal</keyword>
<dbReference type="Pfam" id="PF14498">
    <property type="entry name" value="Glyco_hyd_65N_2"/>
    <property type="match status" value="1"/>
</dbReference>
<dbReference type="InterPro" id="IPR027414">
    <property type="entry name" value="GH95_N_dom"/>
</dbReference>
<dbReference type="InterPro" id="IPR054363">
    <property type="entry name" value="GH95_cat"/>
</dbReference>
<dbReference type="FunFam" id="1.50.10.10:FF:000028">
    <property type="entry name" value="Alpha-L-fucosidase 2"/>
    <property type="match status" value="1"/>
</dbReference>
<dbReference type="STRING" id="390241.SAMN04488023_1125"/>
<dbReference type="Gene3D" id="1.50.10.10">
    <property type="match status" value="1"/>
</dbReference>
<dbReference type="Pfam" id="PF22124">
    <property type="entry name" value="Glyco_hydro_95_cat"/>
    <property type="match status" value="1"/>
</dbReference>
<feature type="chain" id="PRO_5011469059" evidence="1">
    <location>
        <begin position="22"/>
        <end position="808"/>
    </location>
</feature>
<feature type="signal peptide" evidence="1">
    <location>
        <begin position="1"/>
        <end position="21"/>
    </location>
</feature>
<evidence type="ECO:0000259" key="4">
    <source>
        <dbReference type="Pfam" id="PF22124"/>
    </source>
</evidence>
<dbReference type="AlphaFoldDB" id="A0A1H9QKL2"/>
<organism evidence="5 6">
    <name type="scientific">Pedobacter rhizosphaerae</name>
    <dbReference type="NCBI Taxonomy" id="390241"/>
    <lineage>
        <taxon>Bacteria</taxon>
        <taxon>Pseudomonadati</taxon>
        <taxon>Bacteroidota</taxon>
        <taxon>Sphingobacteriia</taxon>
        <taxon>Sphingobacteriales</taxon>
        <taxon>Sphingobacteriaceae</taxon>
        <taxon>Pedobacter</taxon>
    </lineage>
</organism>
<evidence type="ECO:0000259" key="3">
    <source>
        <dbReference type="Pfam" id="PF21307"/>
    </source>
</evidence>
<dbReference type="SUPFAM" id="SSF48208">
    <property type="entry name" value="Six-hairpin glycosidases"/>
    <property type="match status" value="1"/>
</dbReference>
<accession>A0A1H9QKL2</accession>
<dbReference type="PIRSF" id="PIRSF007663">
    <property type="entry name" value="UCP007663"/>
    <property type="match status" value="1"/>
</dbReference>
<evidence type="ECO:0000256" key="1">
    <source>
        <dbReference type="SAM" id="SignalP"/>
    </source>
</evidence>
<dbReference type="RefSeq" id="WP_175474537.1">
    <property type="nucleotide sequence ID" value="NZ_FOGG01000012.1"/>
</dbReference>
<evidence type="ECO:0000313" key="6">
    <source>
        <dbReference type="Proteomes" id="UP000199572"/>
    </source>
</evidence>
<evidence type="ECO:0000259" key="2">
    <source>
        <dbReference type="Pfam" id="PF14498"/>
    </source>
</evidence>
<evidence type="ECO:0000313" key="5">
    <source>
        <dbReference type="EMBL" id="SER60303.1"/>
    </source>
</evidence>
<name>A0A1H9QKL2_9SPHI</name>
<reference evidence="5 6" key="1">
    <citation type="submission" date="2016-10" db="EMBL/GenBank/DDBJ databases">
        <authorList>
            <person name="de Groot N.N."/>
        </authorList>
    </citation>
    <scope>NUCLEOTIDE SEQUENCE [LARGE SCALE GENOMIC DNA]</scope>
    <source>
        <strain evidence="5 6">DSM 18610</strain>
    </source>
</reference>
<gene>
    <name evidence="5" type="ORF">SAMN04488023_1125</name>
</gene>
<dbReference type="EMBL" id="FOGG01000012">
    <property type="protein sequence ID" value="SER60303.1"/>
    <property type="molecule type" value="Genomic_DNA"/>
</dbReference>
<feature type="domain" description="Glycosyl hydrolase family 95 N-terminal" evidence="2">
    <location>
        <begin position="31"/>
        <end position="277"/>
    </location>
</feature>
<dbReference type="PANTHER" id="PTHR31084">
    <property type="entry name" value="ALPHA-L-FUCOSIDASE 2"/>
    <property type="match status" value="1"/>
</dbReference>
<dbReference type="GO" id="GO:0004560">
    <property type="term" value="F:alpha-L-fucosidase activity"/>
    <property type="evidence" value="ECO:0007669"/>
    <property type="project" value="InterPro"/>
</dbReference>
<protein>
    <submittedName>
        <fullName evidence="5">Alpha-L-fucosidase 2</fullName>
    </submittedName>
</protein>
<dbReference type="InterPro" id="IPR049053">
    <property type="entry name" value="AFCA-like_C"/>
</dbReference>
<dbReference type="GO" id="GO:0005975">
    <property type="term" value="P:carbohydrate metabolic process"/>
    <property type="evidence" value="ECO:0007669"/>
    <property type="project" value="InterPro"/>
</dbReference>
<sequence length="808" mass="90612">MSLKSFNLIVLIACMCTYLYAQKPTFSNRTLWYKQPAKNWDEALPIGNGRLGAMIFGRVDQELIQLNEETLWTGGPADPNPNPGAFPYLSEVRKLLFAGDNAQAVKLMKKMQGPNTNMYQPLANLILKQNIAGTVSDYARSLNIADAISTTTFKANNVSYTREIFASFPDQVIVMRLKSSVKGAINVSFGLGDELEHSVSTDSDNQIILKGKARITSDERRNQKPLIYSDSLHHNGMRYQARLKIIRTDGKLSTDSLLNVRSASEILVLISGATSFNGFDQYPDQNGLDENAKAISFLKKAERKTFETLKKDHVLDFQKYFNRLSLSINHAENQLADLPTDQRLANYKTGKTDFGLEELYFQFGRYLLISCSRPGGIPANLQGIWNPLIRPSWRSNFTTNINLQMNYWPAEVTNLSELTEPLITQIKHLAVNGEKTATHYYHAKGWAVHHNTDIWAQTNPVGEGTGDPKWANWSLGSPWLSQHLYEHYLFTQDQKYLRDTAYPLMKGAALFCLDWLVEQDGYLVTAPSTSPENSYLLPNGNKEVVTIASTMDISIIRDLFVNVVEAAQILKTDVDFAALLKQKLAKLRPLQIGKKGNLQEWYGDFEDEDPQHRHVSHLFGLHPGREISPLIDTIYANAARKTLQVRGDEGTGWSKAWKINFWARLLDGNHAYKMYQELLKSSTLNNLFDTHPPFQIDGNFGATAGIAEMLLQSHLGQIQLLPALPAAWNTGSVKGLIARGGYVVDIYWKNGKLLKATILAKNEGSLNLSTHEPIQVNNIRVKAEKKNGLLLSKIETAAGKTYEITTTP</sequence>